<feature type="compositionally biased region" description="Basic and acidic residues" evidence="1">
    <location>
        <begin position="123"/>
        <end position="135"/>
    </location>
</feature>
<comment type="caution">
    <text evidence="2">The sequence shown here is derived from an EMBL/GenBank/DDBJ whole genome shotgun (WGS) entry which is preliminary data.</text>
</comment>
<feature type="compositionally biased region" description="Polar residues" evidence="1">
    <location>
        <begin position="108"/>
        <end position="118"/>
    </location>
</feature>
<feature type="region of interest" description="Disordered" evidence="1">
    <location>
        <begin position="381"/>
        <end position="420"/>
    </location>
</feature>
<evidence type="ECO:0000313" key="3">
    <source>
        <dbReference type="Proteomes" id="UP000554235"/>
    </source>
</evidence>
<feature type="compositionally biased region" description="Polar residues" evidence="1">
    <location>
        <begin position="50"/>
        <end position="62"/>
    </location>
</feature>
<feature type="compositionally biased region" description="Acidic residues" evidence="1">
    <location>
        <begin position="1"/>
        <end position="12"/>
    </location>
</feature>
<feature type="compositionally biased region" description="Acidic residues" evidence="1">
    <location>
        <begin position="168"/>
        <end position="177"/>
    </location>
</feature>
<feature type="region of interest" description="Disordered" evidence="1">
    <location>
        <begin position="77"/>
        <end position="194"/>
    </location>
</feature>
<feature type="compositionally biased region" description="Basic and acidic residues" evidence="1">
    <location>
        <begin position="96"/>
        <end position="107"/>
    </location>
</feature>
<reference evidence="2 3" key="1">
    <citation type="submission" date="2020-01" db="EMBL/GenBank/DDBJ databases">
        <title>Identification and distribution of gene clusters putatively required for synthesis of sphingolipid metabolism inhibitors in phylogenetically diverse species of the filamentous fungus Fusarium.</title>
        <authorList>
            <person name="Kim H.-S."/>
            <person name="Busman M."/>
            <person name="Brown D.W."/>
            <person name="Divon H."/>
            <person name="Uhlig S."/>
            <person name="Proctor R.H."/>
        </authorList>
    </citation>
    <scope>NUCLEOTIDE SEQUENCE [LARGE SCALE GENOMIC DNA]</scope>
    <source>
        <strain evidence="2 3">NRRL 20459</strain>
    </source>
</reference>
<dbReference type="Proteomes" id="UP000554235">
    <property type="component" value="Unassembled WGS sequence"/>
</dbReference>
<gene>
    <name evidence="2" type="ORF">FALBO_8804</name>
</gene>
<dbReference type="AlphaFoldDB" id="A0A8H4P9L9"/>
<name>A0A8H4P9L9_9HYPO</name>
<feature type="compositionally biased region" description="Basic and acidic residues" evidence="1">
    <location>
        <begin position="381"/>
        <end position="392"/>
    </location>
</feature>
<feature type="compositionally biased region" description="Polar residues" evidence="1">
    <location>
        <begin position="77"/>
        <end position="93"/>
    </location>
</feature>
<evidence type="ECO:0000313" key="2">
    <source>
        <dbReference type="EMBL" id="KAF4464370.1"/>
    </source>
</evidence>
<proteinExistence type="predicted"/>
<dbReference type="EMBL" id="JAADYS010001201">
    <property type="protein sequence ID" value="KAF4464370.1"/>
    <property type="molecule type" value="Genomic_DNA"/>
</dbReference>
<organism evidence="2 3">
    <name type="scientific">Fusarium albosuccineum</name>
    <dbReference type="NCBI Taxonomy" id="1237068"/>
    <lineage>
        <taxon>Eukaryota</taxon>
        <taxon>Fungi</taxon>
        <taxon>Dikarya</taxon>
        <taxon>Ascomycota</taxon>
        <taxon>Pezizomycotina</taxon>
        <taxon>Sordariomycetes</taxon>
        <taxon>Hypocreomycetidae</taxon>
        <taxon>Hypocreales</taxon>
        <taxon>Nectriaceae</taxon>
        <taxon>Fusarium</taxon>
        <taxon>Fusarium decemcellulare species complex</taxon>
    </lineage>
</organism>
<evidence type="ECO:0000256" key="1">
    <source>
        <dbReference type="SAM" id="MobiDB-lite"/>
    </source>
</evidence>
<feature type="compositionally biased region" description="Polar residues" evidence="1">
    <location>
        <begin position="32"/>
        <end position="42"/>
    </location>
</feature>
<accession>A0A8H4P9L9</accession>
<dbReference type="OrthoDB" id="4991978at2759"/>
<feature type="region of interest" description="Disordered" evidence="1">
    <location>
        <begin position="1"/>
        <end position="62"/>
    </location>
</feature>
<sequence length="745" mass="84516">MAQNDDFPDELPENASGGQEAQFVGQNIDLRPNNSTNRQTIATPDMLQTPFMSDSHQFGSSATIQPSSLTWETTSLLDQQNPTPSGQTTTSPFGRSRSERPLRRMIDTDQTQQASSSLLKRVTTREATRTRDSREPTVALTPADKRSIPQNTPTKKGGNKRSAPVYLSDEEDSESEGESASGQKSTGDIDQDHAADDKIVVPTTLTEAKASSVGNGSARDRFKVGRDINSAAKGQKKDDIPVSVYEQMIAYAFRKLHLDHTTFPNVFKYAVEYISGTNLFTAKNWSSWSGQKAAERATALVNSIKCRYPDYVITIPPTVTLAMIAATDLVESLVGASGNTVEAVKEMNAYGYAHIAIHVVEASLTEKDKLKRNWAVCVGRRPSDEPKPEWHGPKRPKKKRERVIPEADRRKTRPGPMTATVPEITAGQRYPYREQPLKFTRTMTASEWEAKNQHWLNQLGRRAIEQSQFRERILAEVTEHTAPLINEDWRDKLDMWFATTDPKSKLRRLWEVPQQASLQIECEELPQIRREPDHVRHAIREIESAALELPGKHKDIAKRIKAQTDTLFAYRDHEINQTDQHIARVEMAMTTRHAPAVTFLGEMTDSLDQAETARDKCLAEWRKDMDQAAKIHDIQPDDNKTREELEDILRKHMKFEERETYHWRLMARAIIGETGWVSRGEGPSCYAFELLLQQAEVRGGNTLRALCDMERWDRSADINYEALREKYDEENPAEEDQISDLEMDN</sequence>
<keyword evidence="3" id="KW-1185">Reference proteome</keyword>
<protein>
    <submittedName>
        <fullName evidence="2">Uncharacterized protein</fullName>
    </submittedName>
</protein>